<protein>
    <submittedName>
        <fullName evidence="2">Uncharacterized protein</fullName>
    </submittedName>
</protein>
<evidence type="ECO:0000313" key="3">
    <source>
        <dbReference type="Proteomes" id="UP001175000"/>
    </source>
</evidence>
<accession>A0AA40CDT3</accession>
<dbReference type="AlphaFoldDB" id="A0AA40CDT3"/>
<evidence type="ECO:0000256" key="1">
    <source>
        <dbReference type="SAM" id="MobiDB-lite"/>
    </source>
</evidence>
<dbReference type="Proteomes" id="UP001175000">
    <property type="component" value="Unassembled WGS sequence"/>
</dbReference>
<keyword evidence="3" id="KW-1185">Reference proteome</keyword>
<name>A0AA40CDT3_9PEZI</name>
<gene>
    <name evidence="2" type="ORF">B0T14DRAFT_79776</name>
</gene>
<organism evidence="2 3">
    <name type="scientific">Immersiella caudata</name>
    <dbReference type="NCBI Taxonomy" id="314043"/>
    <lineage>
        <taxon>Eukaryota</taxon>
        <taxon>Fungi</taxon>
        <taxon>Dikarya</taxon>
        <taxon>Ascomycota</taxon>
        <taxon>Pezizomycotina</taxon>
        <taxon>Sordariomycetes</taxon>
        <taxon>Sordariomycetidae</taxon>
        <taxon>Sordariales</taxon>
        <taxon>Lasiosphaeriaceae</taxon>
        <taxon>Immersiella</taxon>
    </lineage>
</organism>
<feature type="region of interest" description="Disordered" evidence="1">
    <location>
        <begin position="1"/>
        <end position="20"/>
    </location>
</feature>
<dbReference type="EMBL" id="JAULSU010000001">
    <property type="protein sequence ID" value="KAK0633728.1"/>
    <property type="molecule type" value="Genomic_DNA"/>
</dbReference>
<proteinExistence type="predicted"/>
<reference evidence="2" key="1">
    <citation type="submission" date="2023-06" db="EMBL/GenBank/DDBJ databases">
        <title>Genome-scale phylogeny and comparative genomics of the fungal order Sordariales.</title>
        <authorList>
            <consortium name="Lawrence Berkeley National Laboratory"/>
            <person name="Hensen N."/>
            <person name="Bonometti L."/>
            <person name="Westerberg I."/>
            <person name="Brannstrom I.O."/>
            <person name="Guillou S."/>
            <person name="Cros-Aarteil S."/>
            <person name="Calhoun S."/>
            <person name="Haridas S."/>
            <person name="Kuo A."/>
            <person name="Mondo S."/>
            <person name="Pangilinan J."/>
            <person name="Riley R."/>
            <person name="Labutti K."/>
            <person name="Andreopoulos B."/>
            <person name="Lipzen A."/>
            <person name="Chen C."/>
            <person name="Yanf M."/>
            <person name="Daum C."/>
            <person name="Ng V."/>
            <person name="Clum A."/>
            <person name="Steindorff A."/>
            <person name="Ohm R."/>
            <person name="Martin F."/>
            <person name="Silar P."/>
            <person name="Natvig D."/>
            <person name="Lalanne C."/>
            <person name="Gautier V."/>
            <person name="Ament-Velasquez S.L."/>
            <person name="Kruys A."/>
            <person name="Hutchinson M.I."/>
            <person name="Powell A.J."/>
            <person name="Barry K."/>
            <person name="Miller A.N."/>
            <person name="Grigoriev I.V."/>
            <person name="Debuchy R."/>
            <person name="Gladieux P."/>
            <person name="Thoren M.H."/>
            <person name="Johannesson H."/>
        </authorList>
    </citation>
    <scope>NUCLEOTIDE SEQUENCE</scope>
    <source>
        <strain evidence="2">CBS 606.72</strain>
    </source>
</reference>
<evidence type="ECO:0000313" key="2">
    <source>
        <dbReference type="EMBL" id="KAK0633728.1"/>
    </source>
</evidence>
<sequence>MAAAHPAPTTAPPPTQRHMPHVRTARIGWREMSNPPVIKGCSGADDYMQARKNPMPDFQGLKYGPSPESPHGRLSLVTADRREGPCNPPVCPNSHLVSAIAGLYSFVPFVSPGRLCWAATHLSRFLPTSLFRTRSTLSLWCRARLALAIHASSFPASPLIPDNLARDLSTPDRLARRVLAESSNSVTVGSVLTHRVALGGLD</sequence>
<comment type="caution">
    <text evidence="2">The sequence shown here is derived from an EMBL/GenBank/DDBJ whole genome shotgun (WGS) entry which is preliminary data.</text>
</comment>